<accession>A0A1H9R4C4</accession>
<dbReference type="PANTHER" id="PTHR43856:SF1">
    <property type="entry name" value="MITOCHONDRIAL CARDIOLIPIN HYDROLASE"/>
    <property type="match status" value="1"/>
</dbReference>
<gene>
    <name evidence="8" type="ORF">SAMN04487958_102225</name>
</gene>
<dbReference type="SUPFAM" id="SSF56024">
    <property type="entry name" value="Phospholipase D/nuclease"/>
    <property type="match status" value="2"/>
</dbReference>
<keyword evidence="6" id="KW-0443">Lipid metabolism</keyword>
<dbReference type="GO" id="GO:0006793">
    <property type="term" value="P:phosphorus metabolic process"/>
    <property type="evidence" value="ECO:0007669"/>
    <property type="project" value="UniProtKB-ARBA"/>
</dbReference>
<evidence type="ECO:0000256" key="2">
    <source>
        <dbReference type="ARBA" id="ARBA00008664"/>
    </source>
</evidence>
<evidence type="ECO:0000313" key="8">
    <source>
        <dbReference type="EMBL" id="SER67457.1"/>
    </source>
</evidence>
<protein>
    <recommendedName>
        <fullName evidence="3">phospholipase D</fullName>
        <ecNumber evidence="3">3.1.4.4</ecNumber>
    </recommendedName>
</protein>
<dbReference type="Proteomes" id="UP000198505">
    <property type="component" value="Unassembled WGS sequence"/>
</dbReference>
<dbReference type="EMBL" id="FOGS01000002">
    <property type="protein sequence ID" value="SER67457.1"/>
    <property type="molecule type" value="Genomic_DNA"/>
</dbReference>
<keyword evidence="5" id="KW-0442">Lipid degradation</keyword>
<comment type="catalytic activity">
    <reaction evidence="1">
        <text>a 1,2-diacyl-sn-glycero-3-phosphocholine + H2O = a 1,2-diacyl-sn-glycero-3-phosphate + choline + H(+)</text>
        <dbReference type="Rhea" id="RHEA:14445"/>
        <dbReference type="ChEBI" id="CHEBI:15354"/>
        <dbReference type="ChEBI" id="CHEBI:15377"/>
        <dbReference type="ChEBI" id="CHEBI:15378"/>
        <dbReference type="ChEBI" id="CHEBI:57643"/>
        <dbReference type="ChEBI" id="CHEBI:58608"/>
        <dbReference type="EC" id="3.1.4.4"/>
    </reaction>
</comment>
<dbReference type="RefSeq" id="WP_092825472.1">
    <property type="nucleotide sequence ID" value="NZ_FOGS01000002.1"/>
</dbReference>
<dbReference type="GO" id="GO:0004630">
    <property type="term" value="F:phospholipase D activity"/>
    <property type="evidence" value="ECO:0007669"/>
    <property type="project" value="UniProtKB-EC"/>
</dbReference>
<sequence length="476" mass="52939">MTTWVVLTAVALVLYVATLWWHSRKPLPSGLNTEGKWRAPVAPRLLLDETFVGADGQRHCRQQIFDEMLRLIGQAEKLVVLDMFQFNDPADDRHDCHRQISVALRDALLNRKHQRPDIEIVVITDPINAVYGGLELSHHQALEAAGVRVATTDLTIGRDPNPSWTALWRLSFRWLPHSPRGGWLPNPIGPGRVGLRSYLTLLNLNANHRKTLVVDEGDRWTAVVSSANADDGSSDYRDVALRVSGDTALDLLASEREIAAHSGVPIAHVQPTAAAGDASSDTLRLRLLSEGAIKGALLALIDDARADERLDIEMLYLSHRGVIAALVRAAAKGVEVRVLLDPNHHAFGVSGSGIPNRQAANDLINAGIQLRWSDTHGEQAHSKVVLRHAGKRPARLLLGSANYTRRSLNDLNFEANLEWVADSNDVIIHEARAAFERHWHNTDTEHYSTGPEAYLDASRWRYWQYRLMEASGWCTF</sequence>
<evidence type="ECO:0000256" key="5">
    <source>
        <dbReference type="ARBA" id="ARBA00022963"/>
    </source>
</evidence>
<dbReference type="EC" id="3.1.4.4" evidence="3"/>
<proteinExistence type="inferred from homology"/>
<evidence type="ECO:0000256" key="1">
    <source>
        <dbReference type="ARBA" id="ARBA00000798"/>
    </source>
</evidence>
<dbReference type="STRING" id="416874.SAMN04487958_102225"/>
<reference evidence="9" key="1">
    <citation type="submission" date="2016-10" db="EMBL/GenBank/DDBJ databases">
        <authorList>
            <person name="Varghese N."/>
            <person name="Submissions S."/>
        </authorList>
    </citation>
    <scope>NUCLEOTIDE SEQUENCE [LARGE SCALE GENOMIC DNA]</scope>
    <source>
        <strain evidence="9">CGMCC 1.6495</strain>
    </source>
</reference>
<evidence type="ECO:0000256" key="6">
    <source>
        <dbReference type="ARBA" id="ARBA00023098"/>
    </source>
</evidence>
<dbReference type="PANTHER" id="PTHR43856">
    <property type="entry name" value="CARDIOLIPIN HYDROLASE"/>
    <property type="match status" value="1"/>
</dbReference>
<evidence type="ECO:0000256" key="4">
    <source>
        <dbReference type="ARBA" id="ARBA00022801"/>
    </source>
</evidence>
<dbReference type="AlphaFoldDB" id="A0A1H9R4C4"/>
<evidence type="ECO:0000256" key="3">
    <source>
        <dbReference type="ARBA" id="ARBA00012027"/>
    </source>
</evidence>
<name>A0A1H9R4C4_9GAMM</name>
<feature type="domain" description="PLD phosphodiesterase" evidence="7">
    <location>
        <begin position="203"/>
        <end position="233"/>
    </location>
</feature>
<keyword evidence="9" id="KW-1185">Reference proteome</keyword>
<dbReference type="InterPro" id="IPR001736">
    <property type="entry name" value="PLipase_D/transphosphatidylase"/>
</dbReference>
<dbReference type="GO" id="GO:0016042">
    <property type="term" value="P:lipid catabolic process"/>
    <property type="evidence" value="ECO:0007669"/>
    <property type="project" value="UniProtKB-KW"/>
</dbReference>
<dbReference type="Pfam" id="PF13091">
    <property type="entry name" value="PLDc_2"/>
    <property type="match status" value="1"/>
</dbReference>
<evidence type="ECO:0000313" key="9">
    <source>
        <dbReference type="Proteomes" id="UP000198505"/>
    </source>
</evidence>
<keyword evidence="4" id="KW-0378">Hydrolase</keyword>
<dbReference type="SMART" id="SM00155">
    <property type="entry name" value="PLDc"/>
    <property type="match status" value="1"/>
</dbReference>
<dbReference type="InterPro" id="IPR051406">
    <property type="entry name" value="PLD_domain"/>
</dbReference>
<comment type="similarity">
    <text evidence="2">Belongs to the phospholipase D family.</text>
</comment>
<evidence type="ECO:0000259" key="7">
    <source>
        <dbReference type="PROSITE" id="PS50035"/>
    </source>
</evidence>
<dbReference type="PROSITE" id="PS50035">
    <property type="entry name" value="PLD"/>
    <property type="match status" value="1"/>
</dbReference>
<organism evidence="8 9">
    <name type="scientific">Vreelandella subterranea</name>
    <dbReference type="NCBI Taxonomy" id="416874"/>
    <lineage>
        <taxon>Bacteria</taxon>
        <taxon>Pseudomonadati</taxon>
        <taxon>Pseudomonadota</taxon>
        <taxon>Gammaproteobacteria</taxon>
        <taxon>Oceanospirillales</taxon>
        <taxon>Halomonadaceae</taxon>
        <taxon>Vreelandella</taxon>
    </lineage>
</organism>
<dbReference type="InterPro" id="IPR025202">
    <property type="entry name" value="PLD-like_dom"/>
</dbReference>
<dbReference type="Gene3D" id="3.30.870.10">
    <property type="entry name" value="Endonuclease Chain A"/>
    <property type="match status" value="2"/>
</dbReference>
<dbReference type="GO" id="GO:0016891">
    <property type="term" value="F:RNA endonuclease activity producing 5'-phosphomonoesters, hydrolytic mechanism"/>
    <property type="evidence" value="ECO:0007669"/>
    <property type="project" value="TreeGrafter"/>
</dbReference>